<dbReference type="Proteomes" id="UP000037510">
    <property type="component" value="Unassembled WGS sequence"/>
</dbReference>
<dbReference type="STRING" id="104452.A0A0L7KY37"/>
<dbReference type="GO" id="GO:0006508">
    <property type="term" value="P:proteolysis"/>
    <property type="evidence" value="ECO:0007669"/>
    <property type="project" value="InterPro"/>
</dbReference>
<dbReference type="PANTHER" id="PTHR11705">
    <property type="entry name" value="PROTEASE FAMILY M14 CARBOXYPEPTIDASE A,B"/>
    <property type="match status" value="1"/>
</dbReference>
<dbReference type="GO" id="GO:0004181">
    <property type="term" value="F:metallocarboxypeptidase activity"/>
    <property type="evidence" value="ECO:0007669"/>
    <property type="project" value="InterPro"/>
</dbReference>
<dbReference type="PANTHER" id="PTHR11705:SF153">
    <property type="entry name" value="ZINC CARBOXYPEPTIDASE A 1-LIKE PROTEIN"/>
    <property type="match status" value="1"/>
</dbReference>
<feature type="non-terminal residue" evidence="5">
    <location>
        <position position="275"/>
    </location>
</feature>
<keyword evidence="6" id="KW-1185">Reference proteome</keyword>
<evidence type="ECO:0000256" key="2">
    <source>
        <dbReference type="ARBA" id="ARBA00005988"/>
    </source>
</evidence>
<comment type="similarity">
    <text evidence="2 3">Belongs to the peptidase M14 family.</text>
</comment>
<protein>
    <submittedName>
        <fullName evidence="5">Putative carboxypeptidase A-like protein</fullName>
    </submittedName>
</protein>
<reference evidence="5 6" key="1">
    <citation type="journal article" date="2015" name="Genome Biol. Evol.">
        <title>The genome of winter moth (Operophtera brumata) provides a genomic perspective on sexual dimorphism and phenology.</title>
        <authorList>
            <person name="Derks M.F."/>
            <person name="Smit S."/>
            <person name="Salis L."/>
            <person name="Schijlen E."/>
            <person name="Bossers A."/>
            <person name="Mateman C."/>
            <person name="Pijl A.S."/>
            <person name="de Ridder D."/>
            <person name="Groenen M.A."/>
            <person name="Visser M.E."/>
            <person name="Megens H.J."/>
        </authorList>
    </citation>
    <scope>NUCLEOTIDE SEQUENCE [LARGE SCALE GENOMIC DNA]</scope>
    <source>
        <strain evidence="5">WM2013NL</strain>
        <tissue evidence="5">Head and thorax</tissue>
    </source>
</reference>
<dbReference type="EMBL" id="JTDY01004606">
    <property type="protein sequence ID" value="KOB67959.1"/>
    <property type="molecule type" value="Genomic_DNA"/>
</dbReference>
<keyword evidence="5" id="KW-0121">Carboxypeptidase</keyword>
<dbReference type="GO" id="GO:0005615">
    <property type="term" value="C:extracellular space"/>
    <property type="evidence" value="ECO:0007669"/>
    <property type="project" value="TreeGrafter"/>
</dbReference>
<dbReference type="AlphaFoldDB" id="A0A0L7KY37"/>
<comment type="caution">
    <text evidence="5">The sequence shown here is derived from an EMBL/GenBank/DDBJ whole genome shotgun (WGS) entry which is preliminary data.</text>
</comment>
<feature type="non-terminal residue" evidence="5">
    <location>
        <position position="1"/>
    </location>
</feature>
<evidence type="ECO:0000313" key="6">
    <source>
        <dbReference type="Proteomes" id="UP000037510"/>
    </source>
</evidence>
<keyword evidence="5" id="KW-0645">Protease</keyword>
<name>A0A0L7KY37_OPEBR</name>
<dbReference type="Gene3D" id="3.40.630.10">
    <property type="entry name" value="Zn peptidases"/>
    <property type="match status" value="2"/>
</dbReference>
<proteinExistence type="inferred from homology"/>
<dbReference type="SUPFAM" id="SSF53187">
    <property type="entry name" value="Zn-dependent exopeptidases"/>
    <property type="match status" value="1"/>
</dbReference>
<dbReference type="Pfam" id="PF00246">
    <property type="entry name" value="Peptidase_M14"/>
    <property type="match status" value="2"/>
</dbReference>
<evidence type="ECO:0000256" key="1">
    <source>
        <dbReference type="ARBA" id="ARBA00001947"/>
    </source>
</evidence>
<evidence type="ECO:0000256" key="3">
    <source>
        <dbReference type="PROSITE-ProRule" id="PRU01379"/>
    </source>
</evidence>
<dbReference type="GO" id="GO:0008270">
    <property type="term" value="F:zinc ion binding"/>
    <property type="evidence" value="ECO:0007669"/>
    <property type="project" value="InterPro"/>
</dbReference>
<dbReference type="InterPro" id="IPR000834">
    <property type="entry name" value="Peptidase_M14"/>
</dbReference>
<dbReference type="SMART" id="SM00631">
    <property type="entry name" value="Zn_pept"/>
    <property type="match status" value="1"/>
</dbReference>
<gene>
    <name evidence="5" type="ORF">OBRU01_19032</name>
</gene>
<evidence type="ECO:0000259" key="4">
    <source>
        <dbReference type="PROSITE" id="PS52035"/>
    </source>
</evidence>
<comment type="caution">
    <text evidence="3">Lacks conserved residue(s) required for the propagation of feature annotation.</text>
</comment>
<comment type="cofactor">
    <cofactor evidence="1">
        <name>Zn(2+)</name>
        <dbReference type="ChEBI" id="CHEBI:29105"/>
    </cofactor>
</comment>
<accession>A0A0L7KY37</accession>
<dbReference type="PROSITE" id="PS52035">
    <property type="entry name" value="PEPTIDASE_M14"/>
    <property type="match status" value="1"/>
</dbReference>
<sequence>AFDAQLYSRRKRNTRNNELYWTNYQSLEEIQDWFNHLAEVHRDIVTVVNAGASHEGRNITGIKIARGNPNRAFFLEAGQVAADWLSPTVLTYLVDQLVKGEDPEAMRASEEFEWHIFPIVNPDGFHFSQESVSYTNNHTPSANNYIGIGPFSEVETRQLSRYVDSIGSRLTGFLSFRSFGQRLITIGRRAMGSMAVKYNTQYPVGTSKEVLDGATGSIVDWAKHRYNPPIAATYYLRDEGLWGYTLPVNQITPTCEETYDSLLAILREARFINVI</sequence>
<evidence type="ECO:0000313" key="5">
    <source>
        <dbReference type="EMBL" id="KOB67959.1"/>
    </source>
</evidence>
<keyword evidence="5" id="KW-0378">Hydrolase</keyword>
<organism evidence="5 6">
    <name type="scientific">Operophtera brumata</name>
    <name type="common">Winter moth</name>
    <name type="synonym">Phalaena brumata</name>
    <dbReference type="NCBI Taxonomy" id="104452"/>
    <lineage>
        <taxon>Eukaryota</taxon>
        <taxon>Metazoa</taxon>
        <taxon>Ecdysozoa</taxon>
        <taxon>Arthropoda</taxon>
        <taxon>Hexapoda</taxon>
        <taxon>Insecta</taxon>
        <taxon>Pterygota</taxon>
        <taxon>Neoptera</taxon>
        <taxon>Endopterygota</taxon>
        <taxon>Lepidoptera</taxon>
        <taxon>Glossata</taxon>
        <taxon>Ditrysia</taxon>
        <taxon>Geometroidea</taxon>
        <taxon>Geometridae</taxon>
        <taxon>Larentiinae</taxon>
        <taxon>Operophtera</taxon>
    </lineage>
</organism>
<feature type="domain" description="Peptidase M14" evidence="4">
    <location>
        <begin position="23"/>
        <end position="269"/>
    </location>
</feature>